<keyword evidence="6" id="KW-0464">Manganese</keyword>
<dbReference type="SUPFAM" id="SSF56219">
    <property type="entry name" value="DNase I-like"/>
    <property type="match status" value="1"/>
</dbReference>
<reference evidence="9 10" key="1">
    <citation type="submission" date="2019-03" db="EMBL/GenBank/DDBJ databases">
        <title>The complete genome sequence of Swingsia_sp. F3b2 LMG30590(T).</title>
        <authorList>
            <person name="Chua K.-O."/>
            <person name="Chan K.-G."/>
            <person name="See-Too W.-S."/>
        </authorList>
    </citation>
    <scope>NUCLEOTIDE SEQUENCE [LARGE SCALE GENOMIC DNA]</scope>
    <source>
        <strain evidence="9 10">F3b2</strain>
    </source>
</reference>
<dbReference type="NCBIfam" id="TIGR00633">
    <property type="entry name" value="xth"/>
    <property type="match status" value="1"/>
</dbReference>
<keyword evidence="2 6" id="KW-0479">Metal-binding</keyword>
<gene>
    <name evidence="9" type="ORF">E3E12_07085</name>
</gene>
<dbReference type="PANTHER" id="PTHR43250">
    <property type="entry name" value="EXODEOXYRIBONUCLEASE III"/>
    <property type="match status" value="1"/>
</dbReference>
<dbReference type="PANTHER" id="PTHR43250:SF2">
    <property type="entry name" value="EXODEOXYRIBONUCLEASE III"/>
    <property type="match status" value="1"/>
</dbReference>
<dbReference type="InterPro" id="IPR037493">
    <property type="entry name" value="ExoIII-like"/>
</dbReference>
<dbReference type="EMBL" id="CP038231">
    <property type="protein sequence ID" value="QDH13978.1"/>
    <property type="molecule type" value="Genomic_DNA"/>
</dbReference>
<keyword evidence="4 6" id="KW-0460">Magnesium</keyword>
<evidence type="ECO:0000256" key="7">
    <source>
        <dbReference type="PIRSR" id="PIRSR604808-3"/>
    </source>
</evidence>
<dbReference type="GO" id="GO:0004519">
    <property type="term" value="F:endonuclease activity"/>
    <property type="evidence" value="ECO:0007669"/>
    <property type="project" value="InterPro"/>
</dbReference>
<evidence type="ECO:0000313" key="10">
    <source>
        <dbReference type="Proteomes" id="UP000318709"/>
    </source>
</evidence>
<dbReference type="InterPro" id="IPR036691">
    <property type="entry name" value="Endo/exonu/phosph_ase_sf"/>
</dbReference>
<dbReference type="InterPro" id="IPR005135">
    <property type="entry name" value="Endo/exonuclease/phosphatase"/>
</dbReference>
<feature type="binding site" evidence="6">
    <location>
        <position position="11"/>
    </location>
    <ligand>
        <name>Mg(2+)</name>
        <dbReference type="ChEBI" id="CHEBI:18420"/>
        <label>1</label>
    </ligand>
</feature>
<dbReference type="AlphaFoldDB" id="A0A4Y6UBN8"/>
<protein>
    <submittedName>
        <fullName evidence="9">Exodeoxyribonuclease III</fullName>
    </submittedName>
</protein>
<feature type="binding site" evidence="6">
    <location>
        <position position="38"/>
    </location>
    <ligand>
        <name>Mg(2+)</name>
        <dbReference type="ChEBI" id="CHEBI:18420"/>
        <label>1</label>
    </ligand>
</feature>
<dbReference type="PROSITE" id="PS00726">
    <property type="entry name" value="AP_NUCLEASE_F1_1"/>
    <property type="match status" value="1"/>
</dbReference>
<comment type="similarity">
    <text evidence="1">Belongs to the DNA repair enzymes AP/ExoA family.</text>
</comment>
<feature type="site" description="Transition state stabilizer" evidence="7">
    <location>
        <position position="158"/>
    </location>
</feature>
<accession>A0A4Y6UBN8</accession>
<keyword evidence="10" id="KW-1185">Reference proteome</keyword>
<dbReference type="Pfam" id="PF03372">
    <property type="entry name" value="Exo_endo_phos"/>
    <property type="match status" value="1"/>
</dbReference>
<feature type="binding site" evidence="6">
    <location>
        <position position="258"/>
    </location>
    <ligand>
        <name>Mg(2+)</name>
        <dbReference type="ChEBI" id="CHEBI:18420"/>
        <label>1</label>
    </ligand>
</feature>
<organism evidence="9 10">
    <name type="scientific">Formicincola oecophyllae</name>
    <dbReference type="NCBI Taxonomy" id="2558361"/>
    <lineage>
        <taxon>Bacteria</taxon>
        <taxon>Pseudomonadati</taxon>
        <taxon>Pseudomonadota</taxon>
        <taxon>Alphaproteobacteria</taxon>
        <taxon>Acetobacterales</taxon>
        <taxon>Acetobacteraceae</taxon>
        <taxon>Formicincola</taxon>
    </lineage>
</organism>
<evidence type="ECO:0000256" key="2">
    <source>
        <dbReference type="ARBA" id="ARBA00022723"/>
    </source>
</evidence>
<dbReference type="GO" id="GO:0006281">
    <property type="term" value="P:DNA repair"/>
    <property type="evidence" value="ECO:0007669"/>
    <property type="project" value="InterPro"/>
</dbReference>
<feature type="site" description="Interaction with DNA substrate" evidence="7">
    <location>
        <position position="259"/>
    </location>
</feature>
<evidence type="ECO:0000256" key="1">
    <source>
        <dbReference type="ARBA" id="ARBA00007092"/>
    </source>
</evidence>
<proteinExistence type="inferred from homology"/>
<comment type="cofactor">
    <cofactor evidence="6">
        <name>Mg(2+)</name>
        <dbReference type="ChEBI" id="CHEBI:18420"/>
    </cofactor>
    <cofactor evidence="6">
        <name>Mn(2+)</name>
        <dbReference type="ChEBI" id="CHEBI:29035"/>
    </cofactor>
    <text evidence="6">Probably binds two magnesium or manganese ions per subunit.</text>
</comment>
<dbReference type="Gene3D" id="3.60.10.10">
    <property type="entry name" value="Endonuclease/exonuclease/phosphatase"/>
    <property type="match status" value="1"/>
</dbReference>
<dbReference type="OrthoDB" id="9803914at2"/>
<sequence length="270" mass="30501">MTKKLRLLSWNINSLRLRLPQLALITAEEEPDVICLQETKVQDADFPSEALNAMGYTHQLFKGMKSYNGVAILARHPLRRLGHYPLWCGRDDCRHLAASLTLGGQALTVHNFYVPAGGDEPDEGANDKFAHKMAFLREAQAWFAANPERGALLVGDLNVAPGPDDVWSHRQLLKVVSHTPAETEALEAWCATTFSDAMRHHHPAPARLYTWWSYRNRNRLASDRGRRLDHGWATPDLLERVVGARVLESVRDWERPSDHVPLLLDLAWPG</sequence>
<dbReference type="Proteomes" id="UP000318709">
    <property type="component" value="Chromosome"/>
</dbReference>
<feature type="active site" description="Proton donor/acceptor" evidence="5">
    <location>
        <position position="156"/>
    </location>
</feature>
<name>A0A4Y6UBN8_9PROT</name>
<feature type="active site" evidence="5">
    <location>
        <position position="113"/>
    </location>
</feature>
<dbReference type="PROSITE" id="PS51435">
    <property type="entry name" value="AP_NUCLEASE_F1_4"/>
    <property type="match status" value="1"/>
</dbReference>
<dbReference type="RefSeq" id="WP_141443686.1">
    <property type="nucleotide sequence ID" value="NZ_CP038231.1"/>
</dbReference>
<dbReference type="InterPro" id="IPR020847">
    <property type="entry name" value="AP_endonuclease_F1_BS"/>
</dbReference>
<feature type="active site" description="Proton acceptor" evidence="5">
    <location>
        <position position="259"/>
    </location>
</feature>
<feature type="binding site" evidence="6">
    <location>
        <position position="259"/>
    </location>
    <ligand>
        <name>Mg(2+)</name>
        <dbReference type="ChEBI" id="CHEBI:18420"/>
        <label>1</label>
    </ligand>
</feature>
<evidence type="ECO:0000313" key="9">
    <source>
        <dbReference type="EMBL" id="QDH13978.1"/>
    </source>
</evidence>
<keyword evidence="3" id="KW-0378">Hydrolase</keyword>
<dbReference type="KEGG" id="swf:E3E12_07085"/>
<evidence type="ECO:0000256" key="5">
    <source>
        <dbReference type="PIRSR" id="PIRSR604808-1"/>
    </source>
</evidence>
<feature type="binding site" evidence="6">
    <location>
        <position position="156"/>
    </location>
    <ligand>
        <name>Mg(2+)</name>
        <dbReference type="ChEBI" id="CHEBI:18420"/>
        <label>1</label>
    </ligand>
</feature>
<feature type="domain" description="Endonuclease/exonuclease/phosphatase" evidence="8">
    <location>
        <begin position="8"/>
        <end position="259"/>
    </location>
</feature>
<evidence type="ECO:0000256" key="4">
    <source>
        <dbReference type="ARBA" id="ARBA00022842"/>
    </source>
</evidence>
<evidence type="ECO:0000259" key="8">
    <source>
        <dbReference type="Pfam" id="PF03372"/>
    </source>
</evidence>
<evidence type="ECO:0000256" key="3">
    <source>
        <dbReference type="ARBA" id="ARBA00022801"/>
    </source>
</evidence>
<dbReference type="GO" id="GO:0003677">
    <property type="term" value="F:DNA binding"/>
    <property type="evidence" value="ECO:0007669"/>
    <property type="project" value="InterPro"/>
</dbReference>
<dbReference type="GO" id="GO:0046872">
    <property type="term" value="F:metal ion binding"/>
    <property type="evidence" value="ECO:0007669"/>
    <property type="project" value="UniProtKB-KW"/>
</dbReference>
<feature type="site" description="Important for catalytic activity" evidence="7">
    <location>
        <position position="229"/>
    </location>
</feature>
<feature type="binding site" evidence="6">
    <location>
        <position position="158"/>
    </location>
    <ligand>
        <name>Mg(2+)</name>
        <dbReference type="ChEBI" id="CHEBI:18420"/>
        <label>1</label>
    </ligand>
</feature>
<dbReference type="GO" id="GO:0008311">
    <property type="term" value="F:double-stranded DNA 3'-5' DNA exonuclease activity"/>
    <property type="evidence" value="ECO:0007669"/>
    <property type="project" value="InterPro"/>
</dbReference>
<dbReference type="CDD" id="cd09086">
    <property type="entry name" value="ExoIII-like_AP-endo"/>
    <property type="match status" value="1"/>
</dbReference>
<dbReference type="InterPro" id="IPR004808">
    <property type="entry name" value="AP_endonuc_1"/>
</dbReference>
<evidence type="ECO:0000256" key="6">
    <source>
        <dbReference type="PIRSR" id="PIRSR604808-2"/>
    </source>
</evidence>